<accession>A0A844XI85</accession>
<dbReference type="InterPro" id="IPR036291">
    <property type="entry name" value="NAD(P)-bd_dom_sf"/>
</dbReference>
<dbReference type="InterPro" id="IPR011032">
    <property type="entry name" value="GroES-like_sf"/>
</dbReference>
<feature type="domain" description="Enoyl reductase (ER)" evidence="1">
    <location>
        <begin position="12"/>
        <end position="333"/>
    </location>
</feature>
<dbReference type="Gene3D" id="3.90.180.10">
    <property type="entry name" value="Medium-chain alcohol dehydrogenases, catalytic domain"/>
    <property type="match status" value="1"/>
</dbReference>
<dbReference type="SMART" id="SM00829">
    <property type="entry name" value="PKS_ER"/>
    <property type="match status" value="1"/>
</dbReference>
<gene>
    <name evidence="2" type="ORF">GRF63_15325</name>
</gene>
<organism evidence="2 3">
    <name type="scientific">Aurantiacibacter rhizosphaerae</name>
    <dbReference type="NCBI Taxonomy" id="2691582"/>
    <lineage>
        <taxon>Bacteria</taxon>
        <taxon>Pseudomonadati</taxon>
        <taxon>Pseudomonadota</taxon>
        <taxon>Alphaproteobacteria</taxon>
        <taxon>Sphingomonadales</taxon>
        <taxon>Erythrobacteraceae</taxon>
        <taxon>Aurantiacibacter</taxon>
    </lineage>
</organism>
<dbReference type="SUPFAM" id="SSF50129">
    <property type="entry name" value="GroES-like"/>
    <property type="match status" value="1"/>
</dbReference>
<sequence length="335" mass="35358">MRRWVLKQGVTGMDGLVEETVDIPEPQQGEVRMRVRAVSLNRRDQLVMAGALGRLPDRDVVPLSDGAGEIDAVGPGVTDWQVGDRVASLFFANWVSGPANPEIGAGLGAFHEDGMLAEYVVLPAERVVAMPEGYDFEEAATLPCAGVTAWNAVRSGHPIDETSKVLVMGSGGVSLFSLLFARTAGAQVIATTGHDAKADDIRKLGASEVINYRENAEWGAQVLQATGGVDKIVELGGLGTMAQSLMAVGFGGEIALVGMLAGPAEGLDVMLLHGKGANIRGVAVGSLDMYRDMKAAIEANDIRPPIYKRFGVDDIKSAYETLDAPDLFGKIVVTL</sequence>
<dbReference type="Gene3D" id="3.40.50.720">
    <property type="entry name" value="NAD(P)-binding Rossmann-like Domain"/>
    <property type="match status" value="1"/>
</dbReference>
<comment type="caution">
    <text evidence="2">The sequence shown here is derived from an EMBL/GenBank/DDBJ whole genome shotgun (WGS) entry which is preliminary data.</text>
</comment>
<proteinExistence type="predicted"/>
<dbReference type="CDD" id="cd08276">
    <property type="entry name" value="MDR7"/>
    <property type="match status" value="1"/>
</dbReference>
<dbReference type="InterPro" id="IPR020843">
    <property type="entry name" value="ER"/>
</dbReference>
<dbReference type="EMBL" id="WUBR01000004">
    <property type="protein sequence ID" value="MWV29275.1"/>
    <property type="molecule type" value="Genomic_DNA"/>
</dbReference>
<dbReference type="Pfam" id="PF00107">
    <property type="entry name" value="ADH_zinc_N"/>
    <property type="match status" value="1"/>
</dbReference>
<evidence type="ECO:0000259" key="1">
    <source>
        <dbReference type="SMART" id="SM00829"/>
    </source>
</evidence>
<dbReference type="PANTHER" id="PTHR45033:SF2">
    <property type="entry name" value="ZINC-TYPE ALCOHOL DEHYDROGENASE-LIKE PROTEIN C1773.06C"/>
    <property type="match status" value="1"/>
</dbReference>
<evidence type="ECO:0000313" key="3">
    <source>
        <dbReference type="Proteomes" id="UP000461409"/>
    </source>
</evidence>
<dbReference type="AlphaFoldDB" id="A0A844XI85"/>
<dbReference type="Proteomes" id="UP000461409">
    <property type="component" value="Unassembled WGS sequence"/>
</dbReference>
<name>A0A844XI85_9SPHN</name>
<reference evidence="2 3" key="2">
    <citation type="submission" date="2020-02" db="EMBL/GenBank/DDBJ databases">
        <title>Erythrobacter dongmakensis sp. nov., isolated from a tidal mudflat.</title>
        <authorList>
            <person name="Kim I.S."/>
        </authorList>
    </citation>
    <scope>NUCLEOTIDE SEQUENCE [LARGE SCALE GENOMIC DNA]</scope>
    <source>
        <strain evidence="2 3">GH3-10</strain>
    </source>
</reference>
<dbReference type="GO" id="GO:0016491">
    <property type="term" value="F:oxidoreductase activity"/>
    <property type="evidence" value="ECO:0007669"/>
    <property type="project" value="InterPro"/>
</dbReference>
<dbReference type="PANTHER" id="PTHR45033">
    <property type="match status" value="1"/>
</dbReference>
<protein>
    <submittedName>
        <fullName evidence="2">Zinc-binding dehydrogenase</fullName>
    </submittedName>
</protein>
<dbReference type="InterPro" id="IPR013154">
    <property type="entry name" value="ADH-like_N"/>
</dbReference>
<dbReference type="SUPFAM" id="SSF51735">
    <property type="entry name" value="NAD(P)-binding Rossmann-fold domains"/>
    <property type="match status" value="1"/>
</dbReference>
<dbReference type="InterPro" id="IPR052711">
    <property type="entry name" value="Zinc_ADH-like"/>
</dbReference>
<evidence type="ECO:0000313" key="2">
    <source>
        <dbReference type="EMBL" id="MWV29275.1"/>
    </source>
</evidence>
<dbReference type="InterPro" id="IPR013149">
    <property type="entry name" value="ADH-like_C"/>
</dbReference>
<keyword evidence="3" id="KW-1185">Reference proteome</keyword>
<dbReference type="Pfam" id="PF08240">
    <property type="entry name" value="ADH_N"/>
    <property type="match status" value="1"/>
</dbReference>
<reference evidence="2 3" key="1">
    <citation type="submission" date="2019-12" db="EMBL/GenBank/DDBJ databases">
        <authorList>
            <person name="Lee S.D."/>
        </authorList>
    </citation>
    <scope>NUCLEOTIDE SEQUENCE [LARGE SCALE GENOMIC DNA]</scope>
    <source>
        <strain evidence="2 3">GH3-10</strain>
    </source>
</reference>